<gene>
    <name evidence="2" type="ORF">DIT68_07490</name>
</gene>
<dbReference type="RefSeq" id="WP_109359202.1">
    <property type="nucleotide sequence ID" value="NZ_QFRJ01000004.1"/>
</dbReference>
<name>A0A2U2XDP6_9FLAO</name>
<comment type="caution">
    <text evidence="2">The sequence shown here is derived from an EMBL/GenBank/DDBJ whole genome shotgun (WGS) entry which is preliminary data.</text>
</comment>
<organism evidence="2 3">
    <name type="scientific">Brumimicrobium oceani</name>
    <dbReference type="NCBI Taxonomy" id="2100725"/>
    <lineage>
        <taxon>Bacteria</taxon>
        <taxon>Pseudomonadati</taxon>
        <taxon>Bacteroidota</taxon>
        <taxon>Flavobacteriia</taxon>
        <taxon>Flavobacteriales</taxon>
        <taxon>Crocinitomicaceae</taxon>
        <taxon>Brumimicrobium</taxon>
    </lineage>
</organism>
<evidence type="ECO:0000256" key="1">
    <source>
        <dbReference type="SAM" id="SignalP"/>
    </source>
</evidence>
<feature type="signal peptide" evidence="1">
    <location>
        <begin position="1"/>
        <end position="21"/>
    </location>
</feature>
<proteinExistence type="predicted"/>
<accession>A0A2U2XDP6</accession>
<evidence type="ECO:0000313" key="3">
    <source>
        <dbReference type="Proteomes" id="UP000245370"/>
    </source>
</evidence>
<sequence length="201" mass="22459">MKYLKLSLLLIFFSQPLVNYGQNQDTLGLKRLFCNVIPAVGMEYYKKKVVTDLGDGYTHSTGGAGIAVVGVQCEMGNYWVLDQKKKTTILFRLTWARVGIHNYGLLLAPAQVGLGFHVDFNPKLSLDGVLNAGVFTATDDALYPEFEFDYAVYPQIKLNINHFSIGFEYTFKNDYKDKFSFPKGGHYFGLVLGGTAGKRVN</sequence>
<evidence type="ECO:0000313" key="2">
    <source>
        <dbReference type="EMBL" id="PWH85925.1"/>
    </source>
</evidence>
<reference evidence="2 3" key="2">
    <citation type="submission" date="2018-05" db="EMBL/GenBank/DDBJ databases">
        <authorList>
            <person name="Lanie J.A."/>
            <person name="Ng W.-L."/>
            <person name="Kazmierczak K.M."/>
            <person name="Andrzejewski T.M."/>
            <person name="Davidsen T.M."/>
            <person name="Wayne K.J."/>
            <person name="Tettelin H."/>
            <person name="Glass J.I."/>
            <person name="Rusch D."/>
            <person name="Podicherti R."/>
            <person name="Tsui H.-C.T."/>
            <person name="Winkler M.E."/>
        </authorList>
    </citation>
    <scope>NUCLEOTIDE SEQUENCE [LARGE SCALE GENOMIC DNA]</scope>
    <source>
        <strain evidence="2 3">C305</strain>
    </source>
</reference>
<keyword evidence="1" id="KW-0732">Signal</keyword>
<reference evidence="2 3" key="1">
    <citation type="submission" date="2018-05" db="EMBL/GenBank/DDBJ databases">
        <title>Brumimicrobium oceani sp. nov., isolated from coastal sediment.</title>
        <authorList>
            <person name="Kou Y."/>
        </authorList>
    </citation>
    <scope>NUCLEOTIDE SEQUENCE [LARGE SCALE GENOMIC DNA]</scope>
    <source>
        <strain evidence="2 3">C305</strain>
    </source>
</reference>
<protein>
    <recommendedName>
        <fullName evidence="4">Outer membrane protein beta-barrel domain-containing protein</fullName>
    </recommendedName>
</protein>
<feature type="chain" id="PRO_5015619858" description="Outer membrane protein beta-barrel domain-containing protein" evidence="1">
    <location>
        <begin position="22"/>
        <end position="201"/>
    </location>
</feature>
<dbReference type="AlphaFoldDB" id="A0A2U2XDP6"/>
<dbReference type="EMBL" id="QFRJ01000004">
    <property type="protein sequence ID" value="PWH85925.1"/>
    <property type="molecule type" value="Genomic_DNA"/>
</dbReference>
<dbReference type="Proteomes" id="UP000245370">
    <property type="component" value="Unassembled WGS sequence"/>
</dbReference>
<evidence type="ECO:0008006" key="4">
    <source>
        <dbReference type="Google" id="ProtNLM"/>
    </source>
</evidence>
<keyword evidence="3" id="KW-1185">Reference proteome</keyword>